<dbReference type="EMBL" id="GL883077">
    <property type="protein sequence ID" value="EGF92436.1"/>
    <property type="molecule type" value="Genomic_DNA"/>
</dbReference>
<dbReference type="Proteomes" id="UP000006512">
    <property type="component" value="Unassembled WGS sequence"/>
</dbReference>
<dbReference type="HOGENOM" id="CLU_2091746_0_0_5"/>
<evidence type="ECO:0000313" key="2">
    <source>
        <dbReference type="Proteomes" id="UP000006512"/>
    </source>
</evidence>
<gene>
    <name evidence="1" type="ORF">ABI_08720</name>
</gene>
<name>F4QGA8_9CAUL</name>
<proteinExistence type="predicted"/>
<dbReference type="AlphaFoldDB" id="F4QGA8"/>
<keyword evidence="2" id="KW-1185">Reference proteome</keyword>
<dbReference type="STRING" id="715226.ABI_08720"/>
<evidence type="ECO:0000313" key="1">
    <source>
        <dbReference type="EMBL" id="EGF92436.1"/>
    </source>
</evidence>
<accession>F4QGA8</accession>
<sequence>MTPPEAMIEIRRGTTAPTVFRFKSNVNGGLLDLEGSTFSLILTNELGVTVLAKAGVIETTTVDGLVTDCLVKFALTKVEKAALKAGKNGRFEVRRVTEDAAEETWIAGNTNIRGVA</sequence>
<organism evidence="1 2">
    <name type="scientific">Asticcacaulis biprosthecium C19</name>
    <dbReference type="NCBI Taxonomy" id="715226"/>
    <lineage>
        <taxon>Bacteria</taxon>
        <taxon>Pseudomonadati</taxon>
        <taxon>Pseudomonadota</taxon>
        <taxon>Alphaproteobacteria</taxon>
        <taxon>Caulobacterales</taxon>
        <taxon>Caulobacteraceae</taxon>
        <taxon>Asticcacaulis</taxon>
    </lineage>
</organism>
<reference evidence="2" key="1">
    <citation type="submission" date="2011-03" db="EMBL/GenBank/DDBJ databases">
        <title>Draft genome sequence of Brevundimonas diminuta.</title>
        <authorList>
            <person name="Brown P.J.B."/>
            <person name="Buechlein A."/>
            <person name="Hemmerich C."/>
            <person name="Brun Y.V."/>
        </authorList>
    </citation>
    <scope>NUCLEOTIDE SEQUENCE [LARGE SCALE GENOMIC DNA]</scope>
    <source>
        <strain evidence="2">C19</strain>
    </source>
</reference>
<protein>
    <submittedName>
        <fullName evidence="1">Uncharacterized protein</fullName>
    </submittedName>
</protein>
<dbReference type="RefSeq" id="WP_006271611.1">
    <property type="nucleotide sequence ID" value="NZ_GL883077.1"/>
</dbReference>